<dbReference type="KEGG" id="sat:SYN_03401"/>
<dbReference type="EMBL" id="CP000252">
    <property type="protein sequence ID" value="ABC76495.1"/>
    <property type="molecule type" value="Genomic_DNA"/>
</dbReference>
<dbReference type="RefSeq" id="WP_011416529.1">
    <property type="nucleotide sequence ID" value="NC_007759.1"/>
</dbReference>
<evidence type="ECO:0000313" key="1">
    <source>
        <dbReference type="EMBL" id="ABC76495.1"/>
    </source>
</evidence>
<keyword evidence="2" id="KW-1185">Reference proteome</keyword>
<reference evidence="1 2" key="1">
    <citation type="journal article" date="2007" name="Proc. Natl. Acad. Sci. U.S.A.">
        <title>The genome of Syntrophus aciditrophicus: life at the thermodynamic limit of microbial growth.</title>
        <authorList>
            <person name="McInerney M.J."/>
            <person name="Rohlin L."/>
            <person name="Mouttaki H."/>
            <person name="Kim U."/>
            <person name="Krupp R.S."/>
            <person name="Rios-Hernandez L."/>
            <person name="Sieber J."/>
            <person name="Struchtemeyer C.G."/>
            <person name="Bhattacharyya A."/>
            <person name="Campbell J.W."/>
            <person name="Gunsalus R.P."/>
        </authorList>
    </citation>
    <scope>NUCLEOTIDE SEQUENCE [LARGE SCALE GENOMIC DNA]</scope>
    <source>
        <strain evidence="1 2">SB</strain>
    </source>
</reference>
<protein>
    <submittedName>
        <fullName evidence="1">Hypothetical cytosolic protein</fullName>
    </submittedName>
</protein>
<organism evidence="1 2">
    <name type="scientific">Syntrophus aciditrophicus (strain SB)</name>
    <dbReference type="NCBI Taxonomy" id="56780"/>
    <lineage>
        <taxon>Bacteria</taxon>
        <taxon>Pseudomonadati</taxon>
        <taxon>Thermodesulfobacteriota</taxon>
        <taxon>Syntrophia</taxon>
        <taxon>Syntrophales</taxon>
        <taxon>Syntrophaceae</taxon>
        <taxon>Syntrophus</taxon>
    </lineage>
</organism>
<evidence type="ECO:0000313" key="2">
    <source>
        <dbReference type="Proteomes" id="UP000001933"/>
    </source>
</evidence>
<dbReference type="HOGENOM" id="CLU_3258847_0_0_7"/>
<sequence length="42" mass="4790">MKRRAMARDIGLQAGLKFVYEGNVPGEGGVMNVKRIRRDREN</sequence>
<dbReference type="AlphaFoldDB" id="Q2LQY2"/>
<dbReference type="InParanoid" id="Q2LQY2"/>
<accession>Q2LQY2</accession>
<gene>
    <name evidence="1" type="ORF">SYN_03401</name>
</gene>
<dbReference type="Proteomes" id="UP000001933">
    <property type="component" value="Chromosome"/>
</dbReference>
<proteinExistence type="predicted"/>
<name>Q2LQY2_SYNAS</name>